<dbReference type="SUPFAM" id="SSF55729">
    <property type="entry name" value="Acyl-CoA N-acyltransferases (Nat)"/>
    <property type="match status" value="1"/>
</dbReference>
<organism evidence="2 3">
    <name type="scientific">Marinobacter manganoxydans MnI7-9</name>
    <dbReference type="NCBI Taxonomy" id="1094979"/>
    <lineage>
        <taxon>Bacteria</taxon>
        <taxon>Pseudomonadati</taxon>
        <taxon>Pseudomonadota</taxon>
        <taxon>Gammaproteobacteria</taxon>
        <taxon>Pseudomonadales</taxon>
        <taxon>Marinobacteraceae</taxon>
        <taxon>Marinobacter</taxon>
    </lineage>
</organism>
<dbReference type="AlphaFoldDB" id="G6YRM1"/>
<accession>G6YRM1</accession>
<protein>
    <submittedName>
        <fullName evidence="2">Protein involved in cellulose biosynthesis (CelD)-like protein</fullName>
    </submittedName>
</protein>
<dbReference type="InterPro" id="IPR016181">
    <property type="entry name" value="Acyl_CoA_acyltransferase"/>
</dbReference>
<keyword evidence="3" id="KW-1185">Reference proteome</keyword>
<sequence>MQAASLTELCCEESSIEPEELAEEWRDLEQWASNTVFLSWQWIGVWLSVFQPKAKVLRVTQGTRLVGLGIVVRSIERRHAVLRSRCLYLHQTGVESEDQIWIEYNGFLSGRGYESAVAVACLNHLKRREPDWDEFVIGAADENYVQSVSEASGLVSHVRWEAPCFGIDLSSLRSSGQSYLDSLSANSRHQIRRSLRLYEQIGAVTLVRPKTHEEADLVWGSIAPYHLARWGDKTGESGFANPDFVRFHQSFIRTNWKAGAVDLIVLKAGEEVIAIFYNFLYRNRIYFYLAGIRSETDNRLKPGMLGHALCVEDYLDRGYDFYDFMGGEERYKRQLGVRHQYLVRAGLQRDRWKLRAERAARTIKNRWELM</sequence>
<dbReference type="Proteomes" id="UP000003208">
    <property type="component" value="Unassembled WGS sequence"/>
</dbReference>
<name>G6YRM1_9GAMM</name>
<proteinExistence type="predicted"/>
<gene>
    <name evidence="2" type="ORF">KYE_07492</name>
</gene>
<dbReference type="PATRIC" id="fig|1094979.3.peg.1451"/>
<dbReference type="InterPro" id="IPR038740">
    <property type="entry name" value="BioF2-like_GNAT_dom"/>
</dbReference>
<evidence type="ECO:0000313" key="3">
    <source>
        <dbReference type="Proteomes" id="UP000003208"/>
    </source>
</evidence>
<dbReference type="Gene3D" id="3.40.630.30">
    <property type="match status" value="1"/>
</dbReference>
<evidence type="ECO:0000259" key="1">
    <source>
        <dbReference type="Pfam" id="PF13480"/>
    </source>
</evidence>
<dbReference type="EMBL" id="AGTR01000027">
    <property type="protein sequence ID" value="EHJ05152.1"/>
    <property type="molecule type" value="Genomic_DNA"/>
</dbReference>
<dbReference type="RefSeq" id="WP_008171912.1">
    <property type="nucleotide sequence ID" value="NZ_AGTR01000027.1"/>
</dbReference>
<reference evidence="2 3" key="1">
    <citation type="journal article" date="2012" name="J. Bacteriol.">
        <title>Genome sequence of deep-sea manganese-oxidizing bacterium Marinobacter manganoxydans MnI7-9.</title>
        <authorList>
            <person name="Wang H."/>
            <person name="Li H."/>
            <person name="Shao Z."/>
            <person name="Liao S."/>
            <person name="Johnstone L."/>
            <person name="Rensing C."/>
            <person name="Wang G."/>
        </authorList>
    </citation>
    <scope>NUCLEOTIDE SEQUENCE [LARGE SCALE GENOMIC DNA]</scope>
    <source>
        <strain evidence="2 3">MnI7-9</strain>
    </source>
</reference>
<feature type="domain" description="BioF2-like acetyltransferase" evidence="1">
    <location>
        <begin position="186"/>
        <end position="333"/>
    </location>
</feature>
<evidence type="ECO:0000313" key="2">
    <source>
        <dbReference type="EMBL" id="EHJ05152.1"/>
    </source>
</evidence>
<dbReference type="Pfam" id="PF13480">
    <property type="entry name" value="Acetyltransf_6"/>
    <property type="match status" value="1"/>
</dbReference>